<keyword evidence="1" id="KW-0732">Signal</keyword>
<dbReference type="EMBL" id="JAWNFV010000007">
    <property type="protein sequence ID" value="MDY5140507.1"/>
    <property type="molecule type" value="Genomic_DNA"/>
</dbReference>
<name>A0AAW9HBP4_9ACTO</name>
<evidence type="ECO:0008006" key="4">
    <source>
        <dbReference type="Google" id="ProtNLM"/>
    </source>
</evidence>
<evidence type="ECO:0000313" key="3">
    <source>
        <dbReference type="Proteomes" id="UP001288320"/>
    </source>
</evidence>
<dbReference type="Proteomes" id="UP001288320">
    <property type="component" value="Unassembled WGS sequence"/>
</dbReference>
<dbReference type="AlphaFoldDB" id="A0AAW9HBP4"/>
<feature type="chain" id="PRO_5043634192" description="Lipoprotein" evidence="1">
    <location>
        <begin position="24"/>
        <end position="165"/>
    </location>
</feature>
<dbReference type="RefSeq" id="WP_320753051.1">
    <property type="nucleotide sequence ID" value="NZ_JAWNFV010000007.1"/>
</dbReference>
<gene>
    <name evidence="2" type="ORF">R6G74_04165</name>
</gene>
<proteinExistence type="predicted"/>
<sequence length="165" mass="17525">MRSKVTGATTALIGILGTLATLAACSQESHPSFDELAACTGSVTLSQLNLPGPYGVSWTVEFAEGDTATLTYSVPGQGAGLTEVYREAFPVDPQLRKEMCMQATVTKEAETLPGGATVSWDLPPAGSGHTNDVEATALMEPVMLMVTQERLWAANKAYEEYAHNR</sequence>
<comment type="caution">
    <text evidence="2">The sequence shown here is derived from an EMBL/GenBank/DDBJ whole genome shotgun (WGS) entry which is preliminary data.</text>
</comment>
<accession>A0AAW9HBP4</accession>
<reference evidence="2" key="1">
    <citation type="submission" date="2023-10" db="EMBL/GenBank/DDBJ databases">
        <title>Whole Genome based description of the genera Actinobaculum and Actinotignum reveals a complex phylogenetic relationship within the species included in the genus Actinotignum.</title>
        <authorList>
            <person name="Jensen C.S."/>
            <person name="Dargis R."/>
            <person name="Kemp M."/>
            <person name="Christensen J.J."/>
        </authorList>
    </citation>
    <scope>NUCLEOTIDE SEQUENCE</scope>
    <source>
        <strain evidence="2">SLA_B245</strain>
    </source>
</reference>
<dbReference type="PROSITE" id="PS51257">
    <property type="entry name" value="PROKAR_LIPOPROTEIN"/>
    <property type="match status" value="1"/>
</dbReference>
<protein>
    <recommendedName>
        <fullName evidence="4">Lipoprotein</fullName>
    </recommendedName>
</protein>
<organism evidence="2 3">
    <name type="scientific">Actinotignum timonense</name>
    <dbReference type="NCBI Taxonomy" id="1870995"/>
    <lineage>
        <taxon>Bacteria</taxon>
        <taxon>Bacillati</taxon>
        <taxon>Actinomycetota</taxon>
        <taxon>Actinomycetes</taxon>
        <taxon>Actinomycetales</taxon>
        <taxon>Actinomycetaceae</taxon>
        <taxon>Actinotignum</taxon>
    </lineage>
</organism>
<evidence type="ECO:0000256" key="1">
    <source>
        <dbReference type="SAM" id="SignalP"/>
    </source>
</evidence>
<feature type="signal peptide" evidence="1">
    <location>
        <begin position="1"/>
        <end position="23"/>
    </location>
</feature>
<evidence type="ECO:0000313" key="2">
    <source>
        <dbReference type="EMBL" id="MDY5140507.1"/>
    </source>
</evidence>